<keyword evidence="4" id="KW-0808">Transferase</keyword>
<evidence type="ECO:0000313" key="15">
    <source>
        <dbReference type="Proteomes" id="UP000283805"/>
    </source>
</evidence>
<name>A0A3R7DFX3_9EURY</name>
<evidence type="ECO:0000256" key="10">
    <source>
        <dbReference type="ARBA" id="ARBA00022989"/>
    </source>
</evidence>
<reference evidence="14 15" key="1">
    <citation type="submission" date="2018-09" db="EMBL/GenBank/DDBJ databases">
        <title>Genomic Encyclopedia of Archaeal and Bacterial Type Strains, Phase II (KMG-II): from individual species to whole genera.</title>
        <authorList>
            <person name="Goeker M."/>
        </authorList>
    </citation>
    <scope>NUCLEOTIDE SEQUENCE [LARGE SCALE GENOMIC DNA]</scope>
    <source>
        <strain evidence="14 15">DSM 13151</strain>
    </source>
</reference>
<feature type="transmembrane region" description="Helical" evidence="12">
    <location>
        <begin position="6"/>
        <end position="30"/>
    </location>
</feature>
<keyword evidence="5 12" id="KW-0812">Transmembrane</keyword>
<organism evidence="14 15">
    <name type="scientific">Halopiger aswanensis</name>
    <dbReference type="NCBI Taxonomy" id="148449"/>
    <lineage>
        <taxon>Archaea</taxon>
        <taxon>Methanobacteriati</taxon>
        <taxon>Methanobacteriota</taxon>
        <taxon>Stenosarchaea group</taxon>
        <taxon>Halobacteria</taxon>
        <taxon>Halobacteriales</taxon>
        <taxon>Natrialbaceae</taxon>
        <taxon>Halopiger</taxon>
    </lineage>
</organism>
<evidence type="ECO:0000256" key="3">
    <source>
        <dbReference type="ARBA" id="ARBA00012483"/>
    </source>
</evidence>
<sequence>MVPLPVDPFVLALLALAAVVSLVALGYGIAELRLAVLVLRSRPSAVLETPGGGPVELRGTAKPVGGVLRSPFTETPCLAYEYVVEEERDSKNGRHWTTVASGDEYLPFRLDDGSGSVLIEPPGADFRLATDARIEVDGGTEPPAPIARFIDRTEDLDSENTSIDLRVFELRTGRDRRFVERRLEPGETVHVLGTARYDPSASSAAGDVNAAVGIDERALSPSRWLRLRHRLFGHPFVIAEGSERWLGLRAGAVGLASILGGVAALGFVVAVAV</sequence>
<proteinExistence type="predicted"/>
<keyword evidence="9" id="KW-0862">Zinc</keyword>
<dbReference type="EC" id="2.3.2.27" evidence="3"/>
<evidence type="ECO:0000256" key="8">
    <source>
        <dbReference type="ARBA" id="ARBA00022786"/>
    </source>
</evidence>
<keyword evidence="10 12" id="KW-1133">Transmembrane helix</keyword>
<evidence type="ECO:0000256" key="9">
    <source>
        <dbReference type="ARBA" id="ARBA00022833"/>
    </source>
</evidence>
<dbReference type="Pfam" id="PF12483">
    <property type="entry name" value="GIDE"/>
    <property type="match status" value="1"/>
</dbReference>
<dbReference type="Proteomes" id="UP000283805">
    <property type="component" value="Unassembled WGS sequence"/>
</dbReference>
<evidence type="ECO:0000256" key="5">
    <source>
        <dbReference type="ARBA" id="ARBA00022692"/>
    </source>
</evidence>
<comment type="caution">
    <text evidence="14">The sequence shown here is derived from an EMBL/GenBank/DDBJ whole genome shotgun (WGS) entry which is preliminary data.</text>
</comment>
<keyword evidence="15" id="KW-1185">Reference proteome</keyword>
<keyword evidence="14" id="KW-0436">Ligase</keyword>
<evidence type="ECO:0000256" key="2">
    <source>
        <dbReference type="ARBA" id="ARBA00004141"/>
    </source>
</evidence>
<dbReference type="GO" id="GO:0016567">
    <property type="term" value="P:protein ubiquitination"/>
    <property type="evidence" value="ECO:0007669"/>
    <property type="project" value="InterPro"/>
</dbReference>
<accession>A0A3R7DFX3</accession>
<evidence type="ECO:0000256" key="1">
    <source>
        <dbReference type="ARBA" id="ARBA00000900"/>
    </source>
</evidence>
<dbReference type="InterPro" id="IPR022170">
    <property type="entry name" value="MUL1-like"/>
</dbReference>
<dbReference type="RefSeq" id="WP_120243716.1">
    <property type="nucleotide sequence ID" value="NZ_RAPO01000001.1"/>
</dbReference>
<dbReference type="EMBL" id="RAPO01000001">
    <property type="protein sequence ID" value="RKD98275.1"/>
    <property type="molecule type" value="Genomic_DNA"/>
</dbReference>
<evidence type="ECO:0000313" key="14">
    <source>
        <dbReference type="EMBL" id="RKD98275.1"/>
    </source>
</evidence>
<feature type="transmembrane region" description="Helical" evidence="12">
    <location>
        <begin position="252"/>
        <end position="272"/>
    </location>
</feature>
<evidence type="ECO:0000256" key="6">
    <source>
        <dbReference type="ARBA" id="ARBA00022723"/>
    </source>
</evidence>
<evidence type="ECO:0000256" key="7">
    <source>
        <dbReference type="ARBA" id="ARBA00022771"/>
    </source>
</evidence>
<dbReference type="GO" id="GO:0016874">
    <property type="term" value="F:ligase activity"/>
    <property type="evidence" value="ECO:0007669"/>
    <property type="project" value="UniProtKB-KW"/>
</dbReference>
<evidence type="ECO:0000256" key="4">
    <source>
        <dbReference type="ARBA" id="ARBA00022679"/>
    </source>
</evidence>
<keyword evidence="11 12" id="KW-0472">Membrane</keyword>
<comment type="catalytic activity">
    <reaction evidence="1">
        <text>S-ubiquitinyl-[E2 ubiquitin-conjugating enzyme]-L-cysteine + [acceptor protein]-L-lysine = [E2 ubiquitin-conjugating enzyme]-L-cysteine + N(6)-ubiquitinyl-[acceptor protein]-L-lysine.</text>
        <dbReference type="EC" id="2.3.2.27"/>
    </reaction>
</comment>
<dbReference type="OrthoDB" id="170690at2157"/>
<dbReference type="GO" id="GO:0061630">
    <property type="term" value="F:ubiquitin protein ligase activity"/>
    <property type="evidence" value="ECO:0007669"/>
    <property type="project" value="UniProtKB-EC"/>
</dbReference>
<dbReference type="GO" id="GO:0008270">
    <property type="term" value="F:zinc ion binding"/>
    <property type="evidence" value="ECO:0007669"/>
    <property type="project" value="UniProtKB-KW"/>
</dbReference>
<evidence type="ECO:0000256" key="12">
    <source>
        <dbReference type="SAM" id="Phobius"/>
    </source>
</evidence>
<feature type="domain" description="E3 Ubiquitin ligase MUL1-like" evidence="13">
    <location>
        <begin position="86"/>
        <end position="198"/>
    </location>
</feature>
<evidence type="ECO:0000259" key="13">
    <source>
        <dbReference type="Pfam" id="PF12483"/>
    </source>
</evidence>
<evidence type="ECO:0000256" key="11">
    <source>
        <dbReference type="ARBA" id="ARBA00023136"/>
    </source>
</evidence>
<keyword evidence="8" id="KW-0833">Ubl conjugation pathway</keyword>
<keyword evidence="7" id="KW-0863">Zinc-finger</keyword>
<gene>
    <name evidence="14" type="ORF">ATJ93_1281</name>
</gene>
<dbReference type="AlphaFoldDB" id="A0A3R7DFX3"/>
<dbReference type="GO" id="GO:0016020">
    <property type="term" value="C:membrane"/>
    <property type="evidence" value="ECO:0007669"/>
    <property type="project" value="UniProtKB-SubCell"/>
</dbReference>
<protein>
    <recommendedName>
        <fullName evidence="3">RING-type E3 ubiquitin transferase</fullName>
        <ecNumber evidence="3">2.3.2.27</ecNumber>
    </recommendedName>
</protein>
<keyword evidence="6" id="KW-0479">Metal-binding</keyword>
<comment type="subcellular location">
    <subcellularLocation>
        <location evidence="2">Membrane</location>
        <topology evidence="2">Multi-pass membrane protein</topology>
    </subcellularLocation>
</comment>